<gene>
    <name evidence="2" type="ORF">PGQ11_001789</name>
</gene>
<dbReference type="Proteomes" id="UP001390339">
    <property type="component" value="Unassembled WGS sequence"/>
</dbReference>
<accession>A0ABR2JGW3</accession>
<evidence type="ECO:0000313" key="3">
    <source>
        <dbReference type="Proteomes" id="UP001390339"/>
    </source>
</evidence>
<name>A0ABR2JGW3_9PEZI</name>
<reference evidence="2 3" key="1">
    <citation type="journal article" date="2024" name="IMA Fungus">
        <title>Apiospora arundinis, a panoply of carbohydrate-active enzymes and secondary metabolites.</title>
        <authorList>
            <person name="Sorensen T."/>
            <person name="Petersen C."/>
            <person name="Muurmann A.T."/>
            <person name="Christiansen J.V."/>
            <person name="Brundto M.L."/>
            <person name="Overgaard C.K."/>
            <person name="Boysen A.T."/>
            <person name="Wollenberg R.D."/>
            <person name="Larsen T.O."/>
            <person name="Sorensen J.L."/>
            <person name="Nielsen K.L."/>
            <person name="Sondergaard T.E."/>
        </authorList>
    </citation>
    <scope>NUCLEOTIDE SEQUENCE [LARGE SCALE GENOMIC DNA]</scope>
    <source>
        <strain evidence="2 3">AAU 773</strain>
    </source>
</reference>
<sequence>MTKNHEPQKTPPGTSKSQLRESRLGTWQQDPSPPINHTLVQPKRQSKKKAIREGKASASSAIDTFDKAFGA</sequence>
<protein>
    <submittedName>
        <fullName evidence="2">Uncharacterized protein</fullName>
    </submittedName>
</protein>
<dbReference type="EMBL" id="JAPCWZ010000002">
    <property type="protein sequence ID" value="KAK8876843.1"/>
    <property type="molecule type" value="Genomic_DNA"/>
</dbReference>
<keyword evidence="3" id="KW-1185">Reference proteome</keyword>
<comment type="caution">
    <text evidence="2">The sequence shown here is derived from an EMBL/GenBank/DDBJ whole genome shotgun (WGS) entry which is preliminary data.</text>
</comment>
<feature type="region of interest" description="Disordered" evidence="1">
    <location>
        <begin position="1"/>
        <end position="71"/>
    </location>
</feature>
<evidence type="ECO:0000256" key="1">
    <source>
        <dbReference type="SAM" id="MobiDB-lite"/>
    </source>
</evidence>
<organism evidence="2 3">
    <name type="scientific">Apiospora arundinis</name>
    <dbReference type="NCBI Taxonomy" id="335852"/>
    <lineage>
        <taxon>Eukaryota</taxon>
        <taxon>Fungi</taxon>
        <taxon>Dikarya</taxon>
        <taxon>Ascomycota</taxon>
        <taxon>Pezizomycotina</taxon>
        <taxon>Sordariomycetes</taxon>
        <taxon>Xylariomycetidae</taxon>
        <taxon>Amphisphaeriales</taxon>
        <taxon>Apiosporaceae</taxon>
        <taxon>Apiospora</taxon>
    </lineage>
</organism>
<evidence type="ECO:0000313" key="2">
    <source>
        <dbReference type="EMBL" id="KAK8876843.1"/>
    </source>
</evidence>
<proteinExistence type="predicted"/>